<gene>
    <name evidence="1" type="ORF">CO2235_180101</name>
</gene>
<sequence length="41" mass="4507">MLGAVAAVRQRLLQQFWLAESVAESLLQGVEVHISAAFPNR</sequence>
<proteinExistence type="predicted"/>
<dbReference type="EMBL" id="OGUS01000118">
    <property type="protein sequence ID" value="SPC13203.1"/>
    <property type="molecule type" value="Genomic_DNA"/>
</dbReference>
<dbReference type="AlphaFoldDB" id="A0A976BBY7"/>
<name>A0A976BBY7_9BURK</name>
<evidence type="ECO:0000313" key="1">
    <source>
        <dbReference type="EMBL" id="SPC13203.1"/>
    </source>
</evidence>
<protein>
    <submittedName>
        <fullName evidence="1">Uncharacterized protein</fullName>
    </submittedName>
</protein>
<reference evidence="1 2" key="1">
    <citation type="submission" date="2018-01" db="EMBL/GenBank/DDBJ databases">
        <authorList>
            <person name="Clerissi C."/>
        </authorList>
    </citation>
    <scope>NUCLEOTIDE SEQUENCE [LARGE SCALE GENOMIC DNA]</scope>
    <source>
        <strain evidence="1">Cupriavidus oxalaticus LMG 2235</strain>
    </source>
</reference>
<comment type="caution">
    <text evidence="1">The sequence shown here is derived from an EMBL/GenBank/DDBJ whole genome shotgun (WGS) entry which is preliminary data.</text>
</comment>
<dbReference type="Proteomes" id="UP000256862">
    <property type="component" value="Chromosome CO2235"/>
</dbReference>
<organism evidence="1 2">
    <name type="scientific">Cupriavidus oxalaticus</name>
    <dbReference type="NCBI Taxonomy" id="96344"/>
    <lineage>
        <taxon>Bacteria</taxon>
        <taxon>Pseudomonadati</taxon>
        <taxon>Pseudomonadota</taxon>
        <taxon>Betaproteobacteria</taxon>
        <taxon>Burkholderiales</taxon>
        <taxon>Burkholderiaceae</taxon>
        <taxon>Cupriavidus</taxon>
    </lineage>
</organism>
<accession>A0A976BBY7</accession>
<evidence type="ECO:0000313" key="2">
    <source>
        <dbReference type="Proteomes" id="UP000256862"/>
    </source>
</evidence>